<feature type="transmembrane region" description="Helical" evidence="1">
    <location>
        <begin position="82"/>
        <end position="102"/>
    </location>
</feature>
<feature type="domain" description="DUF1980" evidence="2">
    <location>
        <begin position="148"/>
        <end position="252"/>
    </location>
</feature>
<dbReference type="EMBL" id="CP001344">
    <property type="protein sequence ID" value="ACL43524.1"/>
    <property type="molecule type" value="Genomic_DNA"/>
</dbReference>
<dbReference type="NCBIfam" id="TIGR03943">
    <property type="entry name" value="TIGR03943 family putative permease subunit"/>
    <property type="match status" value="1"/>
</dbReference>
<evidence type="ECO:0000259" key="2">
    <source>
        <dbReference type="Pfam" id="PF21537"/>
    </source>
</evidence>
<feature type="transmembrane region" description="Helical" evidence="1">
    <location>
        <begin position="12"/>
        <end position="34"/>
    </location>
</feature>
<dbReference type="InterPro" id="IPR052955">
    <property type="entry name" value="UPF0703_membrane_permease"/>
</dbReference>
<dbReference type="PANTHER" id="PTHR40047">
    <property type="entry name" value="UPF0703 PROTEIN YCGQ"/>
    <property type="match status" value="1"/>
</dbReference>
<evidence type="ECO:0000313" key="3">
    <source>
        <dbReference type="EMBL" id="ACL43524.1"/>
    </source>
</evidence>
<keyword evidence="1" id="KW-0812">Transmembrane</keyword>
<dbReference type="AlphaFoldDB" id="B8HLN6"/>
<dbReference type="HOGENOM" id="CLU_070027_2_0_3"/>
<organism evidence="3">
    <name type="scientific">Cyanothece sp. (strain PCC 7425 / ATCC 29141)</name>
    <dbReference type="NCBI Taxonomy" id="395961"/>
    <lineage>
        <taxon>Bacteria</taxon>
        <taxon>Bacillati</taxon>
        <taxon>Cyanobacteriota</taxon>
        <taxon>Cyanophyceae</taxon>
        <taxon>Gomontiellales</taxon>
        <taxon>Cyanothecaceae</taxon>
        <taxon>Cyanothece</taxon>
    </lineage>
</organism>
<dbReference type="InterPro" id="IPR015402">
    <property type="entry name" value="DUF1980"/>
</dbReference>
<dbReference type="PANTHER" id="PTHR40047:SF1">
    <property type="entry name" value="UPF0703 PROTEIN YCGQ"/>
    <property type="match status" value="1"/>
</dbReference>
<protein>
    <recommendedName>
        <fullName evidence="2">DUF1980 domain-containing protein</fullName>
    </recommendedName>
</protein>
<evidence type="ECO:0000256" key="1">
    <source>
        <dbReference type="SAM" id="Phobius"/>
    </source>
</evidence>
<accession>B8HLN6</accession>
<gene>
    <name evidence="3" type="ordered locus">Cyan7425_1141</name>
</gene>
<dbReference type="KEGG" id="cyn:Cyan7425_1141"/>
<keyword evidence="1" id="KW-0472">Membrane</keyword>
<keyword evidence="1" id="KW-1133">Transmembrane helix</keyword>
<dbReference type="Pfam" id="PF21537">
    <property type="entry name" value="DUF1980_C"/>
    <property type="match status" value="1"/>
</dbReference>
<dbReference type="STRING" id="395961.Cyan7425_1141"/>
<reference evidence="3" key="1">
    <citation type="submission" date="2009-01" db="EMBL/GenBank/DDBJ databases">
        <title>Complete sequence of chromosome Cyanothece sp. PCC 7425.</title>
        <authorList>
            <consortium name="US DOE Joint Genome Institute"/>
            <person name="Lucas S."/>
            <person name="Copeland A."/>
            <person name="Lapidus A."/>
            <person name="Glavina del Rio T."/>
            <person name="Dalin E."/>
            <person name="Tice H."/>
            <person name="Bruce D."/>
            <person name="Goodwin L."/>
            <person name="Pitluck S."/>
            <person name="Sims D."/>
            <person name="Meineke L."/>
            <person name="Brettin T."/>
            <person name="Detter J.C."/>
            <person name="Han C."/>
            <person name="Larimer F."/>
            <person name="Land M."/>
            <person name="Hauser L."/>
            <person name="Kyrpides N."/>
            <person name="Ovchinnikova G."/>
            <person name="Liberton M."/>
            <person name="Stoeckel J."/>
            <person name="Banerjee A."/>
            <person name="Singh A."/>
            <person name="Page L."/>
            <person name="Sato H."/>
            <person name="Zhao L."/>
            <person name="Sherman L."/>
            <person name="Pakrasi H."/>
            <person name="Richardson P."/>
        </authorList>
    </citation>
    <scope>NUCLEOTIDE SEQUENCE</scope>
    <source>
        <strain evidence="3">PCC 7425</strain>
    </source>
</reference>
<sequence>MTLRLPVARPVWRIEWLDVLALACWGVLLLHYWLSGRLGLLIHPHYFWLAISAGFALLLVAGCQAWRLIYHPPLRGVRHITLFPPGWMSFVLLVAAIVGLLISPRPFTSDTAIHRGLSDNFTVTRNRPQSFRVSTRPQDRTLIDWIRMLEVNPEPDSYKGQQVKVQGFVVHSKELPDNYFTLTRFVITCCAADAYPIGLPVKLSQNRQSYPEDQWYEVSGEMMTETLEGKRQLVIQASQLQPLPTPTNPFAY</sequence>
<name>B8HLN6_CYAP4</name>
<dbReference type="OrthoDB" id="9770408at2"/>
<proteinExistence type="predicted"/>
<dbReference type="eggNOG" id="COG3689">
    <property type="taxonomic scope" value="Bacteria"/>
</dbReference>
<feature type="transmembrane region" description="Helical" evidence="1">
    <location>
        <begin position="46"/>
        <end position="70"/>
    </location>
</feature>
<dbReference type="InterPro" id="IPR048447">
    <property type="entry name" value="DUF1980_C"/>
</dbReference>